<evidence type="ECO:0000256" key="3">
    <source>
        <dbReference type="ARBA" id="ARBA00022801"/>
    </source>
</evidence>
<keyword evidence="4" id="KW-0788">Thiol protease</keyword>
<keyword evidence="5" id="KW-0812">Transmembrane</keyword>
<gene>
    <name evidence="7" type="ORF">GCM10023203_13870</name>
</gene>
<comment type="similarity">
    <text evidence="1">Belongs to the peptidase C40 family.</text>
</comment>
<name>A0ABP9E2P0_9PSEU</name>
<dbReference type="InterPro" id="IPR038765">
    <property type="entry name" value="Papain-like_cys_pep_sf"/>
</dbReference>
<keyword evidence="2" id="KW-0645">Protease</keyword>
<evidence type="ECO:0000256" key="4">
    <source>
        <dbReference type="ARBA" id="ARBA00022807"/>
    </source>
</evidence>
<feature type="domain" description="NlpC/P60" evidence="6">
    <location>
        <begin position="177"/>
        <end position="340"/>
    </location>
</feature>
<protein>
    <recommendedName>
        <fullName evidence="6">NlpC/P60 domain-containing protein</fullName>
    </recommendedName>
</protein>
<evidence type="ECO:0000256" key="5">
    <source>
        <dbReference type="SAM" id="Phobius"/>
    </source>
</evidence>
<sequence length="340" mass="36104">MKRRVPGERGGSHAIGIIVVGVLGVVVGLVAGVLLVPFSGFAGDDDAAALPSADPAGFVFERIGPGVTEVRDQQDITVATLTEGARTVTLAGPLRVFAESGTRASVETGQWVRLAPQPWHASAQDETWARTWLSHALAERSPDILEIATQYVQGTPDQVDADGLRFAGDAAFGPELDNGKRQIGADFYDFLDRPWSFGDGTEKTPSAGQAGALDCSGFLRMVYGYRSGLPLLAGDTGEGLPRRADSMAHDGPGTLLLEDEGSRPLDLANLKPGDLLFFTTDDEPDIDHSAIYLGLDSDDRHRFISSRAGANGPTMGDFGGASVLDGDGFFAERFRMARRV</sequence>
<evidence type="ECO:0000259" key="6">
    <source>
        <dbReference type="PROSITE" id="PS51935"/>
    </source>
</evidence>
<organism evidence="7 8">
    <name type="scientific">Actinomycetospora straminea</name>
    <dbReference type="NCBI Taxonomy" id="663607"/>
    <lineage>
        <taxon>Bacteria</taxon>
        <taxon>Bacillati</taxon>
        <taxon>Actinomycetota</taxon>
        <taxon>Actinomycetes</taxon>
        <taxon>Pseudonocardiales</taxon>
        <taxon>Pseudonocardiaceae</taxon>
        <taxon>Actinomycetospora</taxon>
    </lineage>
</organism>
<proteinExistence type="inferred from homology"/>
<evidence type="ECO:0000256" key="1">
    <source>
        <dbReference type="ARBA" id="ARBA00007074"/>
    </source>
</evidence>
<dbReference type="Pfam" id="PF00877">
    <property type="entry name" value="NLPC_P60"/>
    <property type="match status" value="1"/>
</dbReference>
<dbReference type="Gene3D" id="3.90.1720.10">
    <property type="entry name" value="endopeptidase domain like (from Nostoc punctiforme)"/>
    <property type="match status" value="1"/>
</dbReference>
<keyword evidence="8" id="KW-1185">Reference proteome</keyword>
<dbReference type="PROSITE" id="PS51935">
    <property type="entry name" value="NLPC_P60"/>
    <property type="match status" value="1"/>
</dbReference>
<dbReference type="InterPro" id="IPR000064">
    <property type="entry name" value="NLP_P60_dom"/>
</dbReference>
<feature type="transmembrane region" description="Helical" evidence="5">
    <location>
        <begin position="12"/>
        <end position="36"/>
    </location>
</feature>
<evidence type="ECO:0000313" key="8">
    <source>
        <dbReference type="Proteomes" id="UP001500457"/>
    </source>
</evidence>
<dbReference type="Proteomes" id="UP001500457">
    <property type="component" value="Unassembled WGS sequence"/>
</dbReference>
<accession>A0ABP9E2P0</accession>
<dbReference type="SUPFAM" id="SSF54001">
    <property type="entry name" value="Cysteine proteinases"/>
    <property type="match status" value="1"/>
</dbReference>
<evidence type="ECO:0000313" key="7">
    <source>
        <dbReference type="EMBL" id="GAA4866713.1"/>
    </source>
</evidence>
<dbReference type="EMBL" id="BAABHQ010000002">
    <property type="protein sequence ID" value="GAA4866713.1"/>
    <property type="molecule type" value="Genomic_DNA"/>
</dbReference>
<keyword evidence="5" id="KW-0472">Membrane</keyword>
<keyword evidence="5" id="KW-1133">Transmembrane helix</keyword>
<evidence type="ECO:0000256" key="2">
    <source>
        <dbReference type="ARBA" id="ARBA00022670"/>
    </source>
</evidence>
<keyword evidence="3" id="KW-0378">Hydrolase</keyword>
<comment type="caution">
    <text evidence="7">The sequence shown here is derived from an EMBL/GenBank/DDBJ whole genome shotgun (WGS) entry which is preliminary data.</text>
</comment>
<reference evidence="8" key="1">
    <citation type="journal article" date="2019" name="Int. J. Syst. Evol. Microbiol.">
        <title>The Global Catalogue of Microorganisms (GCM) 10K type strain sequencing project: providing services to taxonomists for standard genome sequencing and annotation.</title>
        <authorList>
            <consortium name="The Broad Institute Genomics Platform"/>
            <consortium name="The Broad Institute Genome Sequencing Center for Infectious Disease"/>
            <person name="Wu L."/>
            <person name="Ma J."/>
        </authorList>
    </citation>
    <scope>NUCLEOTIDE SEQUENCE [LARGE SCALE GENOMIC DNA]</scope>
    <source>
        <strain evidence="8">JCM 17983</strain>
    </source>
</reference>